<name>A0A2M6XU00_9BACT</name>
<evidence type="ECO:0000313" key="2">
    <source>
        <dbReference type="Proteomes" id="UP000229784"/>
    </source>
</evidence>
<dbReference type="Proteomes" id="UP000229784">
    <property type="component" value="Unassembled WGS sequence"/>
</dbReference>
<sequence>MLHFKSSVTHYNGDTTIYNYDPLHPPSNIISDIAHPPLSIRIEGRGPGVTLYAAIGGARTFSASEEDFSYSNVKFDNAADEIELNNLDNDGGKIHDYLAILHNDYNYTGDLRIFFERREDDNPTDPPPALFLPKIYLDGFSEPNMQEYETNIAFVPGDCSLYCGDSSVDNDPLLNPPNCEAGDPFDSLNPTHFLSFYYFYNNETVDAMSVSAMPTLKQQKGEPPPIYSARAPINKQDRLGRLKDGNKTSSIEIFELENQIVYRDNQGQTSFSSIKKNVACEEVTLCTGKMYLNNCIVFVPNHQDYLADKFNSPSRYDSVILPMPLYVPVNIPKTIKNGLVKIKDEDTGESKMERKNIDFADKIKSLEIKGDCAVVLFENSVKDIADCAQCQFDQKNNPTDDAVCKKCWDNGPGANSEVFTESVGDLTTHSISKCGGREKFGFGERKNCASAIAIFPLKKTD</sequence>
<dbReference type="AlphaFoldDB" id="A0A2M6XU00"/>
<comment type="caution">
    <text evidence="1">The sequence shown here is derived from an EMBL/GenBank/DDBJ whole genome shotgun (WGS) entry which is preliminary data.</text>
</comment>
<gene>
    <name evidence="1" type="ORF">COT20_02465</name>
</gene>
<accession>A0A2M6XU00</accession>
<protein>
    <submittedName>
        <fullName evidence="1">Uncharacterized protein</fullName>
    </submittedName>
</protein>
<reference evidence="2" key="1">
    <citation type="submission" date="2017-09" db="EMBL/GenBank/DDBJ databases">
        <title>Depth-based differentiation of microbial function through sediment-hosted aquifers and enrichment of novel symbionts in the deep terrestrial subsurface.</title>
        <authorList>
            <person name="Probst A.J."/>
            <person name="Ladd B."/>
            <person name="Jarett J.K."/>
            <person name="Geller-Mcgrath D.E."/>
            <person name="Sieber C.M.K."/>
            <person name="Emerson J.B."/>
            <person name="Anantharaman K."/>
            <person name="Thomas B.C."/>
            <person name="Malmstrom R."/>
            <person name="Stieglmeier M."/>
            <person name="Klingl A."/>
            <person name="Woyke T."/>
            <person name="Ryan C.M."/>
            <person name="Banfield J.F."/>
        </authorList>
    </citation>
    <scope>NUCLEOTIDE SEQUENCE [LARGE SCALE GENOMIC DNA]</scope>
</reference>
<evidence type="ECO:0000313" key="1">
    <source>
        <dbReference type="EMBL" id="PIU14720.1"/>
    </source>
</evidence>
<dbReference type="EMBL" id="PEXQ01000061">
    <property type="protein sequence ID" value="PIU14720.1"/>
    <property type="molecule type" value="Genomic_DNA"/>
</dbReference>
<organism evidence="1 2">
    <name type="scientific">bacterium (Candidatus Gribaldobacteria) CG08_land_8_20_14_0_20_39_15</name>
    <dbReference type="NCBI Taxonomy" id="2014273"/>
    <lineage>
        <taxon>Bacteria</taxon>
        <taxon>Candidatus Gribaldobacteria</taxon>
    </lineage>
</organism>
<proteinExistence type="predicted"/>